<dbReference type="AlphaFoldDB" id="A0A024GQE2"/>
<dbReference type="EMBL" id="CAIX01000273">
    <property type="protein sequence ID" value="CCI49119.1"/>
    <property type="molecule type" value="Genomic_DNA"/>
</dbReference>
<sequence length="373" mass="42511">MLSFDKAIDLVRNVTQDSMARPEMRTPQGQTWTRTDSNNVDAPASKQRRRFVKPGLGGYELHIHRRRFGRRLFHSLVNADVDNIHQVEKNDKEDSEVSSFSMFMKNVNKADIPELVDEDLVHVAHQGDEGSNIMEEVDIDSPLSLKTENDFDTDPSMHTTSLQRSCRGSRNLLSRLPNCDGLQGIENPRAKYLLASPDTLEDDSSNSETPYSCVEEIVTDDLDAVSLLIDDDDKFVETSFQKAHDPDFDRLNTDNCTRKPEGIKISYNASDDNLVTFLGGFRGQAPCTRKMNRSSAIRGYRRRMAEDRKCSFELQQRLNEAFARIPPEFRATISCQEKSDESTHRAKTGSRNVTFDSQLYIRYFECEDTSISQ</sequence>
<name>A0A024GQE2_9STRA</name>
<organism evidence="3 4">
    <name type="scientific">Albugo candida</name>
    <dbReference type="NCBI Taxonomy" id="65357"/>
    <lineage>
        <taxon>Eukaryota</taxon>
        <taxon>Sar</taxon>
        <taxon>Stramenopiles</taxon>
        <taxon>Oomycota</taxon>
        <taxon>Peronosporomycetes</taxon>
        <taxon>Albuginales</taxon>
        <taxon>Albuginaceae</taxon>
        <taxon>Albugo</taxon>
    </lineage>
</organism>
<reference evidence="3 4" key="1">
    <citation type="submission" date="2012-05" db="EMBL/GenBank/DDBJ databases">
        <title>Recombination and specialization in a pathogen metapopulation.</title>
        <authorList>
            <person name="Gardiner A."/>
            <person name="Kemen E."/>
            <person name="Schultz-Larsen T."/>
            <person name="MacLean D."/>
            <person name="Van Oosterhout C."/>
            <person name="Jones J.D.G."/>
        </authorList>
    </citation>
    <scope>NUCLEOTIDE SEQUENCE [LARGE SCALE GENOMIC DNA]</scope>
    <source>
        <strain evidence="3 4">Ac Nc2</strain>
    </source>
</reference>
<evidence type="ECO:0000256" key="1">
    <source>
        <dbReference type="SAM" id="MobiDB-lite"/>
    </source>
</evidence>
<protein>
    <submittedName>
        <fullName evidence="3">Uncharacterized protein</fullName>
    </submittedName>
</protein>
<evidence type="ECO:0000313" key="3">
    <source>
        <dbReference type="EMBL" id="CCI49119.1"/>
    </source>
</evidence>
<comment type="caution">
    <text evidence="3">The sequence shown here is derived from an EMBL/GenBank/DDBJ whole genome shotgun (WGS) entry which is preliminary data.</text>
</comment>
<feature type="region of interest" description="Disordered" evidence="1">
    <location>
        <begin position="19"/>
        <end position="43"/>
    </location>
</feature>
<gene>
    <name evidence="2" type="ORF">BN9_075820</name>
    <name evidence="3" type="ORF">BN9_103730</name>
</gene>
<evidence type="ECO:0000313" key="2">
    <source>
        <dbReference type="EMBL" id="CCI46639.1"/>
    </source>
</evidence>
<dbReference type="InParanoid" id="A0A024GQE2"/>
<evidence type="ECO:0000313" key="4">
    <source>
        <dbReference type="Proteomes" id="UP000053237"/>
    </source>
</evidence>
<dbReference type="EMBL" id="CAIX01000134">
    <property type="protein sequence ID" value="CCI46639.1"/>
    <property type="molecule type" value="Genomic_DNA"/>
</dbReference>
<dbReference type="Proteomes" id="UP000053237">
    <property type="component" value="Unassembled WGS sequence"/>
</dbReference>
<keyword evidence="4" id="KW-1185">Reference proteome</keyword>
<accession>A0A024GQE2</accession>
<proteinExistence type="predicted"/>
<feature type="compositionally biased region" description="Polar residues" evidence="1">
    <location>
        <begin position="27"/>
        <end position="40"/>
    </location>
</feature>